<name>A0A2N6QMT3_9BACT</name>
<gene>
    <name evidence="1" type="ORF">CJ231_12765</name>
</gene>
<dbReference type="EMBL" id="PNGJ01000016">
    <property type="protein sequence ID" value="PMC22708.1"/>
    <property type="molecule type" value="Genomic_DNA"/>
</dbReference>
<dbReference type="Proteomes" id="UP000235564">
    <property type="component" value="Unassembled WGS sequence"/>
</dbReference>
<protein>
    <submittedName>
        <fullName evidence="1">Uncharacterized protein</fullName>
    </submittedName>
</protein>
<evidence type="ECO:0000313" key="1">
    <source>
        <dbReference type="EMBL" id="PMC22708.1"/>
    </source>
</evidence>
<dbReference type="OrthoDB" id="1065145at2"/>
<sequence length="238" mass="26785">MKILNQIFLTATAVVLLAGCSYNDEPLDGGYYHLTVAEPYSYDSCYFMLDGQSFSSKTASLFKDRGLTNSTYRVRAEAKGVLQGFRKGADQPDFSMNVDLSQQRDFTFVQLPGQKLMTPDESEGGEPMPTEPGHVKARFFYTDKTYPDIHHMRVQILSGKNPFSSKKLLSVSLEQNVPGQFVEIDTTAVQGNFYFRLYNADVTPEKRIGFMPTLMKFDSDARQTLQVNGHSGNIEYAF</sequence>
<accession>A0A2N6QMT3</accession>
<comment type="caution">
    <text evidence="1">The sequence shown here is derived from an EMBL/GenBank/DDBJ whole genome shotgun (WGS) entry which is preliminary data.</text>
</comment>
<proteinExistence type="predicted"/>
<reference evidence="1 2" key="1">
    <citation type="submission" date="2017-09" db="EMBL/GenBank/DDBJ databases">
        <title>Bacterial strain isolated from the female urinary microbiota.</title>
        <authorList>
            <person name="Thomas-White K."/>
            <person name="Kumar N."/>
            <person name="Forster S."/>
            <person name="Putonti C."/>
            <person name="Lawley T."/>
            <person name="Wolfe A.J."/>
        </authorList>
    </citation>
    <scope>NUCLEOTIDE SEQUENCE [LARGE SCALE GENOMIC DNA]</scope>
    <source>
        <strain evidence="1 2">UMB0536</strain>
    </source>
</reference>
<dbReference type="RefSeq" id="WP_102698271.1">
    <property type="nucleotide sequence ID" value="NZ_CAUPNR010000045.1"/>
</dbReference>
<evidence type="ECO:0000313" key="2">
    <source>
        <dbReference type="Proteomes" id="UP000235564"/>
    </source>
</evidence>
<dbReference type="PROSITE" id="PS51257">
    <property type="entry name" value="PROKAR_LIPOPROTEIN"/>
    <property type="match status" value="1"/>
</dbReference>
<dbReference type="AlphaFoldDB" id="A0A2N6QMT3"/>
<organism evidence="1 2">
    <name type="scientific">Hoylesella buccalis</name>
    <dbReference type="NCBI Taxonomy" id="28127"/>
    <lineage>
        <taxon>Bacteria</taxon>
        <taxon>Pseudomonadati</taxon>
        <taxon>Bacteroidota</taxon>
        <taxon>Bacteroidia</taxon>
        <taxon>Bacteroidales</taxon>
        <taxon>Prevotellaceae</taxon>
        <taxon>Hoylesella</taxon>
    </lineage>
</organism>